<evidence type="ECO:0000256" key="14">
    <source>
        <dbReference type="SAM" id="SignalP"/>
    </source>
</evidence>
<dbReference type="RefSeq" id="WP_211926288.1">
    <property type="nucleotide sequence ID" value="NZ_JAGQFT020000003.1"/>
</dbReference>
<keyword evidence="8 11" id="KW-0720">Serine protease</keyword>
<dbReference type="InterPro" id="IPR036852">
    <property type="entry name" value="Peptidase_S8/S53_dom_sf"/>
</dbReference>
<evidence type="ECO:0000313" key="18">
    <source>
        <dbReference type="EMBL" id="MBR0562343.1"/>
    </source>
</evidence>
<dbReference type="Gene3D" id="2.60.120.380">
    <property type="match status" value="2"/>
</dbReference>
<feature type="signal peptide" evidence="14">
    <location>
        <begin position="1"/>
        <end position="25"/>
    </location>
</feature>
<reference evidence="19 20" key="1">
    <citation type="journal article" date="2021" name="Microbiol. Resour. Announc.">
        <title>Draft Genome Sequence of Coralloluteibacterium stylophorae LMG 29479T.</title>
        <authorList>
            <person name="Karlyshev A.V."/>
            <person name="Kudryashova E.B."/>
            <person name="Ariskina E.V."/>
            <person name="Conroy A.P."/>
            <person name="Abidueva E.Y."/>
        </authorList>
    </citation>
    <scope>NUCLEOTIDE SEQUENCE [LARGE SCALE GENOMIC DNA]</scope>
    <source>
        <strain evidence="19 20">LMG 29479</strain>
    </source>
</reference>
<dbReference type="GO" id="GO:0004252">
    <property type="term" value="F:serine-type endopeptidase activity"/>
    <property type="evidence" value="ECO:0007669"/>
    <property type="project" value="UniProtKB-UniRule"/>
</dbReference>
<comment type="caution">
    <text evidence="18">The sequence shown here is derived from an EMBL/GenBank/DDBJ whole genome shotgun (WGS) entry which is preliminary data.</text>
</comment>
<accession>A0A8J8AZK0</accession>
<dbReference type="InterPro" id="IPR007280">
    <property type="entry name" value="Peptidase_C_arc/bac"/>
</dbReference>
<evidence type="ECO:0000259" key="17">
    <source>
        <dbReference type="Pfam" id="PF04151"/>
    </source>
</evidence>
<dbReference type="PROSITE" id="PS51892">
    <property type="entry name" value="SUBTILASE"/>
    <property type="match status" value="1"/>
</dbReference>
<dbReference type="EMBL" id="JAGQFT020000003">
    <property type="protein sequence ID" value="MBS7456762.1"/>
    <property type="molecule type" value="Genomic_DNA"/>
</dbReference>
<feature type="active site" description="Charge relay system" evidence="10 11">
    <location>
        <position position="143"/>
    </location>
</feature>
<proteinExistence type="inferred from homology"/>
<feature type="active site" description="Charge relay system" evidence="10 11">
    <location>
        <position position="173"/>
    </location>
</feature>
<dbReference type="Gene3D" id="3.50.30.30">
    <property type="match status" value="1"/>
</dbReference>
<evidence type="ECO:0000256" key="9">
    <source>
        <dbReference type="ARBA" id="ARBA00023145"/>
    </source>
</evidence>
<keyword evidence="4" id="KW-0964">Secreted</keyword>
<dbReference type="InterPro" id="IPR000209">
    <property type="entry name" value="Peptidase_S8/S53_dom"/>
</dbReference>
<comment type="subcellular location">
    <subcellularLocation>
        <location evidence="1">Secreted</location>
    </subcellularLocation>
</comment>
<feature type="domain" description="Peptidase S8/S53" evidence="15">
    <location>
        <begin position="134"/>
        <end position="323"/>
    </location>
</feature>
<evidence type="ECO:0000256" key="2">
    <source>
        <dbReference type="ARBA" id="ARBA00011073"/>
    </source>
</evidence>
<dbReference type="SUPFAM" id="SSF52743">
    <property type="entry name" value="Subtilisin-like"/>
    <property type="match status" value="1"/>
</dbReference>
<evidence type="ECO:0000256" key="11">
    <source>
        <dbReference type="PROSITE-ProRule" id="PRU01240"/>
    </source>
</evidence>
<dbReference type="Gene3D" id="3.30.70.80">
    <property type="entry name" value="Peptidase S8 propeptide/proteinase inhibitor I9"/>
    <property type="match status" value="1"/>
</dbReference>
<evidence type="ECO:0000259" key="16">
    <source>
        <dbReference type="Pfam" id="PF02225"/>
    </source>
</evidence>
<evidence type="ECO:0000313" key="19">
    <source>
        <dbReference type="EMBL" id="MBS7456762.1"/>
    </source>
</evidence>
<keyword evidence="9" id="KW-0865">Zymogen</keyword>
<organism evidence="18">
    <name type="scientific">Coralloluteibacterium stylophorae</name>
    <dbReference type="NCBI Taxonomy" id="1776034"/>
    <lineage>
        <taxon>Bacteria</taxon>
        <taxon>Pseudomonadati</taxon>
        <taxon>Pseudomonadota</taxon>
        <taxon>Gammaproteobacteria</taxon>
        <taxon>Lysobacterales</taxon>
        <taxon>Lysobacteraceae</taxon>
        <taxon>Coralloluteibacterium</taxon>
    </lineage>
</organism>
<dbReference type="InterPro" id="IPR022398">
    <property type="entry name" value="Peptidase_S8_His-AS"/>
</dbReference>
<dbReference type="InterPro" id="IPR037045">
    <property type="entry name" value="S8pro/Inhibitor_I9_sf"/>
</dbReference>
<keyword evidence="20" id="KW-1185">Reference proteome</keyword>
<dbReference type="GO" id="GO:0006508">
    <property type="term" value="P:proteolysis"/>
    <property type="evidence" value="ECO:0007669"/>
    <property type="project" value="UniProtKB-KW"/>
</dbReference>
<dbReference type="PROSITE" id="PS00136">
    <property type="entry name" value="SUBTILASE_ASP"/>
    <property type="match status" value="1"/>
</dbReference>
<feature type="active site" description="Charge relay system" evidence="10 11">
    <location>
        <position position="455"/>
    </location>
</feature>
<sequence>MKQTRLAQALAIGLAMGAGIGGAAAQTARPAAADPAERVIVQFKAGAKPAVTYALARERATVNRSLDRLNAMAVTVPASAVERLRQRADVESVRTDPKRYPLADTVPYGIDLIGARDVWDADRDGQIDAGAPTGDGSTVCVIDSGIVADHVDFEGVELLGGYPDNWNTDVCGHGTHVAGTITAALNDTGVVGVSPGDASLFIVKVFGDETIANCVWSYASDLADAAYRCADAGADVVNMSLGGDFPEPIEEQAFQDLADEGILSVAAAGNDANTAYSYPASYPIVVSVGGVDANKAAYTSSQRNDEVDVSAPAVSVMSTYYVKEAELSVDGNTFFAQAVDGTFEGTATGTLVDGGRCTASDSSWSGMIVLCERGDISFAEKNNAVVAAGGIATIIYNNVPGAIGATLNGSSPIPVLDMSQQDGQTLVANYLGQTATVSTIPEISNDALAYLSGTSMATPHVAGAAAVLMSANPEWTNYQVRRALEQTAEDLGEPGRDDQFGHGLIDLPAALEQLQTDPGDPGPDPDPDPEPTDRTELEKNVPVTGLSAATGETLGFYVEVPVDASDLEIVMSGGTGDADLYVRFGDEPTATLWDCRPYLGGNNEVCSFEAPEAGTYYVDVTAYTAFSGVSLVARYLEPGDPIPVEDGELVRDLSGAAGDELVYTVEVPAGASRLRVMTSGGSGDLSLYAAAGEEPTPDDYDHASMRPGNNEIITISSPAAGTWYFKVVGERAFARATFRATID</sequence>
<feature type="chain" id="PRO_5042774438" evidence="14">
    <location>
        <begin position="26"/>
        <end position="743"/>
    </location>
</feature>
<dbReference type="InterPro" id="IPR015500">
    <property type="entry name" value="Peptidase_S8_subtilisin-rel"/>
</dbReference>
<dbReference type="PROSITE" id="PS00138">
    <property type="entry name" value="SUBTILASE_SER"/>
    <property type="match status" value="1"/>
</dbReference>
<dbReference type="Gene3D" id="3.40.50.200">
    <property type="entry name" value="Peptidase S8/S53 domain"/>
    <property type="match status" value="1"/>
</dbReference>
<feature type="domain" description="PA" evidence="16">
    <location>
        <begin position="348"/>
        <end position="426"/>
    </location>
</feature>
<evidence type="ECO:0000256" key="1">
    <source>
        <dbReference type="ARBA" id="ARBA00004613"/>
    </source>
</evidence>
<evidence type="ECO:0000256" key="7">
    <source>
        <dbReference type="ARBA" id="ARBA00022801"/>
    </source>
</evidence>
<dbReference type="InterPro" id="IPR050131">
    <property type="entry name" value="Peptidase_S8_subtilisin-like"/>
</dbReference>
<evidence type="ECO:0000256" key="13">
    <source>
        <dbReference type="SAM" id="MobiDB-lite"/>
    </source>
</evidence>
<evidence type="ECO:0000256" key="12">
    <source>
        <dbReference type="RuleBase" id="RU003355"/>
    </source>
</evidence>
<feature type="domain" description="Peptidase C-terminal archaeal/bacterial" evidence="17">
    <location>
        <begin position="556"/>
        <end position="621"/>
    </location>
</feature>
<dbReference type="PANTHER" id="PTHR43806">
    <property type="entry name" value="PEPTIDASE S8"/>
    <property type="match status" value="1"/>
</dbReference>
<evidence type="ECO:0000256" key="6">
    <source>
        <dbReference type="ARBA" id="ARBA00022729"/>
    </source>
</evidence>
<keyword evidence="6 14" id="KW-0732">Signal</keyword>
<dbReference type="Pfam" id="PF04151">
    <property type="entry name" value="PPC"/>
    <property type="match status" value="2"/>
</dbReference>
<comment type="similarity">
    <text evidence="2 11 12">Belongs to the peptidase S8 family.</text>
</comment>
<evidence type="ECO:0000256" key="5">
    <source>
        <dbReference type="ARBA" id="ARBA00022670"/>
    </source>
</evidence>
<evidence type="ECO:0000256" key="10">
    <source>
        <dbReference type="PIRSR" id="PIRSR615500-1"/>
    </source>
</evidence>
<name>A0A8J8AZK0_9GAMM</name>
<dbReference type="GO" id="GO:0005615">
    <property type="term" value="C:extracellular space"/>
    <property type="evidence" value="ECO:0007669"/>
    <property type="project" value="TreeGrafter"/>
</dbReference>
<dbReference type="FunFam" id="2.60.120.380:FF:000013">
    <property type="entry name" value="Alkaline serine protease"/>
    <property type="match status" value="1"/>
</dbReference>
<feature type="domain" description="Peptidase S8/S53" evidence="15">
    <location>
        <begin position="438"/>
        <end position="503"/>
    </location>
</feature>
<feature type="region of interest" description="Disordered" evidence="13">
    <location>
        <begin position="513"/>
        <end position="544"/>
    </location>
</feature>
<dbReference type="InterPro" id="IPR023828">
    <property type="entry name" value="Peptidase_S8_Ser-AS"/>
</dbReference>
<gene>
    <name evidence="19" type="ORF">KB893_006395</name>
    <name evidence="18" type="ORF">KB893_07425</name>
</gene>
<dbReference type="PROSITE" id="PS00137">
    <property type="entry name" value="SUBTILASE_HIS"/>
    <property type="match status" value="1"/>
</dbReference>
<dbReference type="Pfam" id="PF00082">
    <property type="entry name" value="Peptidase_S8"/>
    <property type="match status" value="2"/>
</dbReference>
<dbReference type="EMBL" id="JAGQFT010000046">
    <property type="protein sequence ID" value="MBR0562343.1"/>
    <property type="molecule type" value="Genomic_DNA"/>
</dbReference>
<keyword evidence="3" id="KW-0134">Cell wall</keyword>
<evidence type="ECO:0000256" key="3">
    <source>
        <dbReference type="ARBA" id="ARBA00022512"/>
    </source>
</evidence>
<protein>
    <submittedName>
        <fullName evidence="18">S8 family serine peptidase</fullName>
    </submittedName>
</protein>
<dbReference type="Pfam" id="PF02225">
    <property type="entry name" value="PA"/>
    <property type="match status" value="1"/>
</dbReference>
<evidence type="ECO:0000256" key="8">
    <source>
        <dbReference type="ARBA" id="ARBA00022825"/>
    </source>
</evidence>
<evidence type="ECO:0000259" key="15">
    <source>
        <dbReference type="Pfam" id="PF00082"/>
    </source>
</evidence>
<evidence type="ECO:0000256" key="4">
    <source>
        <dbReference type="ARBA" id="ARBA00022525"/>
    </source>
</evidence>
<reference evidence="18" key="2">
    <citation type="submission" date="2021-04" db="EMBL/GenBank/DDBJ databases">
        <authorList>
            <person name="Karlyshev A.V."/>
        </authorList>
    </citation>
    <scope>NUCLEOTIDE SEQUENCE</scope>
    <source>
        <strain evidence="18">LMG 29479</strain>
    </source>
</reference>
<keyword evidence="7 11" id="KW-0378">Hydrolase</keyword>
<dbReference type="PRINTS" id="PR00723">
    <property type="entry name" value="SUBTILISIN"/>
</dbReference>
<feature type="domain" description="Peptidase C-terminal archaeal/bacterial" evidence="17">
    <location>
        <begin position="660"/>
        <end position="728"/>
    </location>
</feature>
<dbReference type="Proteomes" id="UP000675747">
    <property type="component" value="Unassembled WGS sequence"/>
</dbReference>
<keyword evidence="5 11" id="KW-0645">Protease</keyword>
<dbReference type="AlphaFoldDB" id="A0A8J8AZK0"/>
<dbReference type="PANTHER" id="PTHR43806:SF11">
    <property type="entry name" value="CEREVISIN-RELATED"/>
    <property type="match status" value="1"/>
</dbReference>
<dbReference type="InterPro" id="IPR003137">
    <property type="entry name" value="PA_domain"/>
</dbReference>
<evidence type="ECO:0000313" key="20">
    <source>
        <dbReference type="Proteomes" id="UP000675747"/>
    </source>
</evidence>
<dbReference type="InterPro" id="IPR023827">
    <property type="entry name" value="Peptidase_S8_Asp-AS"/>
</dbReference>